<dbReference type="InterPro" id="IPR020613">
    <property type="entry name" value="Thiolase_CS"/>
</dbReference>
<dbReference type="InterPro" id="IPR016039">
    <property type="entry name" value="Thiolase-like"/>
</dbReference>
<evidence type="ECO:0000256" key="2">
    <source>
        <dbReference type="ARBA" id="ARBA00022679"/>
    </source>
</evidence>
<organism evidence="7 8">
    <name type="scientific">Tsukamurella soli</name>
    <dbReference type="NCBI Taxonomy" id="644556"/>
    <lineage>
        <taxon>Bacteria</taxon>
        <taxon>Bacillati</taxon>
        <taxon>Actinomycetota</taxon>
        <taxon>Actinomycetes</taxon>
        <taxon>Mycobacteriales</taxon>
        <taxon>Tsukamurellaceae</taxon>
        <taxon>Tsukamurella</taxon>
    </lineage>
</organism>
<dbReference type="Proteomes" id="UP001500635">
    <property type="component" value="Unassembled WGS sequence"/>
</dbReference>
<evidence type="ECO:0000259" key="6">
    <source>
        <dbReference type="Pfam" id="PF02803"/>
    </source>
</evidence>
<dbReference type="PROSITE" id="PS00099">
    <property type="entry name" value="THIOLASE_3"/>
    <property type="match status" value="1"/>
</dbReference>
<dbReference type="EMBL" id="BAABFR010000066">
    <property type="protein sequence ID" value="GAA4399051.1"/>
    <property type="molecule type" value="Genomic_DNA"/>
</dbReference>
<dbReference type="Gene3D" id="3.40.47.10">
    <property type="match status" value="2"/>
</dbReference>
<keyword evidence="3 4" id="KW-0012">Acyltransferase</keyword>
<gene>
    <name evidence="7" type="ORF">GCM10023147_35940</name>
</gene>
<comment type="caution">
    <text evidence="7">The sequence shown here is derived from an EMBL/GenBank/DDBJ whole genome shotgun (WGS) entry which is preliminary data.</text>
</comment>
<name>A0ABP8K105_9ACTN</name>
<keyword evidence="8" id="KW-1185">Reference proteome</keyword>
<dbReference type="PROSITE" id="PS00737">
    <property type="entry name" value="THIOLASE_2"/>
    <property type="match status" value="1"/>
</dbReference>
<evidence type="ECO:0000256" key="3">
    <source>
        <dbReference type="ARBA" id="ARBA00023315"/>
    </source>
</evidence>
<dbReference type="InterPro" id="IPR002155">
    <property type="entry name" value="Thiolase"/>
</dbReference>
<comment type="similarity">
    <text evidence="1 4">Belongs to the thiolase-like superfamily. Thiolase family.</text>
</comment>
<proteinExistence type="inferred from homology"/>
<dbReference type="PANTHER" id="PTHR43365">
    <property type="entry name" value="BLR7806 PROTEIN"/>
    <property type="match status" value="1"/>
</dbReference>
<feature type="domain" description="Thiolase N-terminal" evidence="5">
    <location>
        <begin position="5"/>
        <end position="254"/>
    </location>
</feature>
<protein>
    <submittedName>
        <fullName evidence="7">Steroid 3-ketoacyl-CoA thiolase</fullName>
    </submittedName>
</protein>
<dbReference type="RefSeq" id="WP_344998528.1">
    <property type="nucleotide sequence ID" value="NZ_BAABFR010000066.1"/>
</dbReference>
<evidence type="ECO:0000313" key="7">
    <source>
        <dbReference type="EMBL" id="GAA4399051.1"/>
    </source>
</evidence>
<dbReference type="InterPro" id="IPR020610">
    <property type="entry name" value="Thiolase_AS"/>
</dbReference>
<evidence type="ECO:0000313" key="8">
    <source>
        <dbReference type="Proteomes" id="UP001500635"/>
    </source>
</evidence>
<reference evidence="8" key="1">
    <citation type="journal article" date="2019" name="Int. J. Syst. Evol. Microbiol.">
        <title>The Global Catalogue of Microorganisms (GCM) 10K type strain sequencing project: providing services to taxonomists for standard genome sequencing and annotation.</title>
        <authorList>
            <consortium name="The Broad Institute Genomics Platform"/>
            <consortium name="The Broad Institute Genome Sequencing Center for Infectious Disease"/>
            <person name="Wu L."/>
            <person name="Ma J."/>
        </authorList>
    </citation>
    <scope>NUCLEOTIDE SEQUENCE [LARGE SCALE GENOMIC DNA]</scope>
    <source>
        <strain evidence="8">JCM 17688</strain>
    </source>
</reference>
<keyword evidence="2 4" id="KW-0808">Transferase</keyword>
<evidence type="ECO:0000259" key="5">
    <source>
        <dbReference type="Pfam" id="PF00108"/>
    </source>
</evidence>
<dbReference type="SUPFAM" id="SSF53901">
    <property type="entry name" value="Thiolase-like"/>
    <property type="match status" value="2"/>
</dbReference>
<evidence type="ECO:0000256" key="4">
    <source>
        <dbReference type="RuleBase" id="RU003557"/>
    </source>
</evidence>
<dbReference type="PIRSF" id="PIRSF000429">
    <property type="entry name" value="Ac-CoA_Ac_transf"/>
    <property type="match status" value="1"/>
</dbReference>
<feature type="domain" description="Thiolase C-terminal" evidence="6">
    <location>
        <begin position="264"/>
        <end position="385"/>
    </location>
</feature>
<dbReference type="PANTHER" id="PTHR43365:SF1">
    <property type="entry name" value="ACETYL-COA C-ACYLTRANSFERASE"/>
    <property type="match status" value="1"/>
</dbReference>
<dbReference type="NCBIfam" id="NF005889">
    <property type="entry name" value="PRK07850.1"/>
    <property type="match status" value="1"/>
</dbReference>
<dbReference type="Pfam" id="PF00108">
    <property type="entry name" value="Thiolase_N"/>
    <property type="match status" value="1"/>
</dbReference>
<dbReference type="NCBIfam" id="TIGR01930">
    <property type="entry name" value="AcCoA-C-Actrans"/>
    <property type="match status" value="1"/>
</dbReference>
<dbReference type="InterPro" id="IPR020616">
    <property type="entry name" value="Thiolase_N"/>
</dbReference>
<accession>A0ABP8K105</accession>
<dbReference type="InterPro" id="IPR020617">
    <property type="entry name" value="Thiolase_C"/>
</dbReference>
<dbReference type="CDD" id="cd00751">
    <property type="entry name" value="thiolase"/>
    <property type="match status" value="1"/>
</dbReference>
<sequence length="386" mass="39608">MGNPVIIDAVRSPIGKRAGWLSGLHPAETLGATIAALLDRAGIDPALVEQAIGGNVTQAGEQAGNITRTAWLAAGLPETTGATTIDAQCGSAQQATGLVAGLIAIDAIDIGVACGVEAMSRVPLGANRPPGLGASRPPSWSIDMPDQFTAAERIAARRGLTRADLDAFAADSHAKALRAWSEGRFGREVVPLKAPVVDAGTPTGEVRTVDRDQGPRASTPESLARLRPVVEGGMHTAGSSSQVSDGAAAILLADAAAALRLGLRPRARIVAQALVGAEPYYHLDGPIQATRRALGKAGMSIRDIDLFEINEAFASVVLSWQQVIEPDPERVNVNGGAIALGHPVGSTGARLLTTALHELERTGAATALITMCAGGAMATATVIERI</sequence>
<dbReference type="Pfam" id="PF02803">
    <property type="entry name" value="Thiolase_C"/>
    <property type="match status" value="1"/>
</dbReference>
<evidence type="ECO:0000256" key="1">
    <source>
        <dbReference type="ARBA" id="ARBA00010982"/>
    </source>
</evidence>